<dbReference type="AlphaFoldDB" id="A0A5N6NJ33"/>
<gene>
    <name evidence="2" type="ORF">E3N88_20997</name>
</gene>
<dbReference type="GO" id="GO:0005634">
    <property type="term" value="C:nucleus"/>
    <property type="evidence" value="ECO:0007669"/>
    <property type="project" value="InterPro"/>
</dbReference>
<evidence type="ECO:0000313" key="3">
    <source>
        <dbReference type="Proteomes" id="UP000326396"/>
    </source>
</evidence>
<keyword evidence="3" id="KW-1185">Reference proteome</keyword>
<evidence type="ECO:0000313" key="2">
    <source>
        <dbReference type="EMBL" id="KAD4888924.1"/>
    </source>
</evidence>
<dbReference type="InterPro" id="IPR002487">
    <property type="entry name" value="TF_Kbox"/>
</dbReference>
<dbReference type="Pfam" id="PF01486">
    <property type="entry name" value="K-box"/>
    <property type="match status" value="1"/>
</dbReference>
<name>A0A5N6NJ33_9ASTR</name>
<organism evidence="2 3">
    <name type="scientific">Mikania micrantha</name>
    <name type="common">bitter vine</name>
    <dbReference type="NCBI Taxonomy" id="192012"/>
    <lineage>
        <taxon>Eukaryota</taxon>
        <taxon>Viridiplantae</taxon>
        <taxon>Streptophyta</taxon>
        <taxon>Embryophyta</taxon>
        <taxon>Tracheophyta</taxon>
        <taxon>Spermatophyta</taxon>
        <taxon>Magnoliopsida</taxon>
        <taxon>eudicotyledons</taxon>
        <taxon>Gunneridae</taxon>
        <taxon>Pentapetalae</taxon>
        <taxon>asterids</taxon>
        <taxon>campanulids</taxon>
        <taxon>Asterales</taxon>
        <taxon>Asteraceae</taxon>
        <taxon>Asteroideae</taxon>
        <taxon>Heliantheae alliance</taxon>
        <taxon>Eupatorieae</taxon>
        <taxon>Mikania</taxon>
    </lineage>
</organism>
<comment type="caution">
    <text evidence="2">The sequence shown here is derived from an EMBL/GenBank/DDBJ whole genome shotgun (WGS) entry which is preliminary data.</text>
</comment>
<reference evidence="2 3" key="1">
    <citation type="submission" date="2019-05" db="EMBL/GenBank/DDBJ databases">
        <title>Mikania micrantha, genome provides insights into the molecular mechanism of rapid growth.</title>
        <authorList>
            <person name="Liu B."/>
        </authorList>
    </citation>
    <scope>NUCLEOTIDE SEQUENCE [LARGE SCALE GENOMIC DNA]</scope>
    <source>
        <strain evidence="2">NLD-2019</strain>
        <tissue evidence="2">Leaf</tissue>
    </source>
</reference>
<sequence>MEEVLEEELMVVIERRRCAILSKELEEKTCELRQMKGEDLQGLDLNDLVKLEAIIESGLAAVVKAKEAYLLEANARLKQQLMVMDTNVGKTGIQDHSLELTISSLGSKDTPHSHNFSGSDTLLKLGLPSLTWTQGLNLLDSRDKDPL</sequence>
<proteinExistence type="predicted"/>
<dbReference type="OrthoDB" id="1898716at2759"/>
<evidence type="ECO:0000259" key="1">
    <source>
        <dbReference type="Pfam" id="PF01486"/>
    </source>
</evidence>
<dbReference type="Proteomes" id="UP000326396">
    <property type="component" value="Linkage Group LG19"/>
</dbReference>
<protein>
    <recommendedName>
        <fullName evidence="1">K-box domain-containing protein</fullName>
    </recommendedName>
</protein>
<accession>A0A5N6NJ33</accession>
<dbReference type="EMBL" id="SZYD01000011">
    <property type="protein sequence ID" value="KAD4888924.1"/>
    <property type="molecule type" value="Genomic_DNA"/>
</dbReference>
<feature type="domain" description="K-box" evidence="1">
    <location>
        <begin position="17"/>
        <end position="80"/>
    </location>
</feature>
<dbReference type="GO" id="GO:0003700">
    <property type="term" value="F:DNA-binding transcription factor activity"/>
    <property type="evidence" value="ECO:0007669"/>
    <property type="project" value="InterPro"/>
</dbReference>